<name>A0A6J4U3S5_9ACTN</name>
<keyword evidence="2" id="KW-0472">Membrane</keyword>
<feature type="transmembrane region" description="Helical" evidence="2">
    <location>
        <begin position="285"/>
        <end position="307"/>
    </location>
</feature>
<feature type="transmembrane region" description="Helical" evidence="2">
    <location>
        <begin position="60"/>
        <end position="84"/>
    </location>
</feature>
<feature type="transmembrane region" description="Helical" evidence="2">
    <location>
        <begin position="411"/>
        <end position="429"/>
    </location>
</feature>
<feature type="transmembrane region" description="Helical" evidence="2">
    <location>
        <begin position="564"/>
        <end position="586"/>
    </location>
</feature>
<organism evidence="3">
    <name type="scientific">uncultured Solirubrobacteraceae bacterium</name>
    <dbReference type="NCBI Taxonomy" id="1162706"/>
    <lineage>
        <taxon>Bacteria</taxon>
        <taxon>Bacillati</taxon>
        <taxon>Actinomycetota</taxon>
        <taxon>Thermoleophilia</taxon>
        <taxon>Solirubrobacterales</taxon>
        <taxon>Solirubrobacteraceae</taxon>
        <taxon>environmental samples</taxon>
    </lineage>
</organism>
<accession>A0A6J4U3S5</accession>
<feature type="transmembrane region" description="Helical" evidence="2">
    <location>
        <begin position="185"/>
        <end position="205"/>
    </location>
</feature>
<evidence type="ECO:0000256" key="1">
    <source>
        <dbReference type="SAM" id="MobiDB-lite"/>
    </source>
</evidence>
<feature type="transmembrane region" description="Helical" evidence="2">
    <location>
        <begin position="18"/>
        <end position="39"/>
    </location>
</feature>
<keyword evidence="2" id="KW-1133">Transmembrane helix</keyword>
<gene>
    <name evidence="3" type="ORF">AVDCRST_MAG30-4438</name>
</gene>
<sequence>MSTFAAGEPAGGAALAEIAIATVGATVITALLFALGWAHRTGRTELLARPANALGRGSGMPSWSILPALAGAAALQVALLGMYWDISLHIDVGRDAGPLANPAHYLILLGLFGVFAAGFLAMVLPRPQDGPPSATAIRITKDWHAPLGGVLVAACGAFALIGFPLDDVWHRLFGQDVTLWGPTHLMLIGGAAMTLIGLFVLNVEGRRARTETMRSTPKTGLGRIEGHLRMASVCGGFLIGMSTFQAEFDFGVPQFRLLFHPLLIALAASVALVAARVWGGRGTALGAVLFYLLLRGLIALIVGPGLGETTPHLPLYLAEAAVIELIALRRGGAIARPYVFGALAGLGVGTIGLAAEWGWSHVWMPLPWTEALLPEALILTPLIGVAGGLLGAFIGTALRGDLPAWQGGTRLAVPAAGLAVMAIAGYGLATQPLADTRAGIALTPAGPGQARAEVRITPPAAARDAEWLTITAWQGDGLVVDRLRETGPGRYATTGTIPVAGNWKAMVRLQKGRAIMAAPVYMPADRAIPVGAVPARPSVERPFLADKRVLQREAKTGVPGYLTLAGYLTVLAISLALIGLLGWGLIRLDRTRLPGTPTTPPSTPPTPRAPRRPREVSPA</sequence>
<evidence type="ECO:0000313" key="3">
    <source>
        <dbReference type="EMBL" id="CAA9537969.1"/>
    </source>
</evidence>
<feature type="transmembrane region" description="Helical" evidence="2">
    <location>
        <begin position="104"/>
        <end position="124"/>
    </location>
</feature>
<feature type="compositionally biased region" description="Pro residues" evidence="1">
    <location>
        <begin position="597"/>
        <end position="608"/>
    </location>
</feature>
<feature type="transmembrane region" description="Helical" evidence="2">
    <location>
        <begin position="258"/>
        <end position="278"/>
    </location>
</feature>
<proteinExistence type="predicted"/>
<feature type="transmembrane region" description="Helical" evidence="2">
    <location>
        <begin position="378"/>
        <end position="399"/>
    </location>
</feature>
<feature type="transmembrane region" description="Helical" evidence="2">
    <location>
        <begin position="145"/>
        <end position="165"/>
    </location>
</feature>
<feature type="region of interest" description="Disordered" evidence="1">
    <location>
        <begin position="591"/>
        <end position="619"/>
    </location>
</feature>
<keyword evidence="2" id="KW-0812">Transmembrane</keyword>
<evidence type="ECO:0000256" key="2">
    <source>
        <dbReference type="SAM" id="Phobius"/>
    </source>
</evidence>
<feature type="transmembrane region" description="Helical" evidence="2">
    <location>
        <begin position="338"/>
        <end position="358"/>
    </location>
</feature>
<reference evidence="3" key="1">
    <citation type="submission" date="2020-02" db="EMBL/GenBank/DDBJ databases">
        <authorList>
            <person name="Meier V. D."/>
        </authorList>
    </citation>
    <scope>NUCLEOTIDE SEQUENCE</scope>
    <source>
        <strain evidence="3">AVDCRST_MAG30</strain>
    </source>
</reference>
<protein>
    <submittedName>
        <fullName evidence="3">Uncharacterized protein</fullName>
    </submittedName>
</protein>
<dbReference type="AlphaFoldDB" id="A0A6J4U3S5"/>
<dbReference type="EMBL" id="CADCVS010000580">
    <property type="protein sequence ID" value="CAA9537969.1"/>
    <property type="molecule type" value="Genomic_DNA"/>
</dbReference>